<accession>A0A0G2Z873</accession>
<dbReference type="PANTHER" id="PTHR43135:SF3">
    <property type="entry name" value="ALPHA-D-RIBOSE 1-METHYLPHOSPHONATE 5-TRIPHOSPHATE DIPHOSPHATASE"/>
    <property type="match status" value="1"/>
</dbReference>
<dbReference type="Gene3D" id="2.30.40.10">
    <property type="entry name" value="Urease, subunit C, domain 1"/>
    <property type="match status" value="1"/>
</dbReference>
<dbReference type="Gene3D" id="3.20.20.140">
    <property type="entry name" value="Metal-dependent hydrolases"/>
    <property type="match status" value="1"/>
</dbReference>
<evidence type="ECO:0000313" key="3">
    <source>
        <dbReference type="Proteomes" id="UP000035159"/>
    </source>
</evidence>
<dbReference type="GO" id="GO:0016810">
    <property type="term" value="F:hydrolase activity, acting on carbon-nitrogen (but not peptide) bonds"/>
    <property type="evidence" value="ECO:0007669"/>
    <property type="project" value="InterPro"/>
</dbReference>
<dbReference type="AlphaFoldDB" id="A0A0G2Z873"/>
<gene>
    <name evidence="2" type="ORF">IX53_08335</name>
</gene>
<dbReference type="Pfam" id="PF07969">
    <property type="entry name" value="Amidohydro_3"/>
    <property type="match status" value="1"/>
</dbReference>
<protein>
    <recommendedName>
        <fullName evidence="1">Amidohydrolase 3 domain-containing protein</fullName>
    </recommendedName>
</protein>
<dbReference type="SUPFAM" id="SSF51556">
    <property type="entry name" value="Metallo-dependent hydrolases"/>
    <property type="match status" value="1"/>
</dbReference>
<reference evidence="2 3" key="1">
    <citation type="submission" date="2015-04" db="EMBL/GenBank/DDBJ databases">
        <title>Complete Genome Sequence of Kosmotoga pacifica SLHLJ1.</title>
        <authorList>
            <person name="Jiang L.J."/>
            <person name="Shao Z.Z."/>
            <person name="Jebbar M."/>
        </authorList>
    </citation>
    <scope>NUCLEOTIDE SEQUENCE [LARGE SCALE GENOMIC DNA]</scope>
    <source>
        <strain evidence="2 3">SLHLJ1</strain>
    </source>
</reference>
<name>A0A0G2Z873_9BACT</name>
<dbReference type="InterPro" id="IPR032466">
    <property type="entry name" value="Metal_Hydrolase"/>
</dbReference>
<dbReference type="InterPro" id="IPR011059">
    <property type="entry name" value="Metal-dep_hydrolase_composite"/>
</dbReference>
<evidence type="ECO:0000313" key="2">
    <source>
        <dbReference type="EMBL" id="AKI97815.1"/>
    </source>
</evidence>
<dbReference type="InterPro" id="IPR013108">
    <property type="entry name" value="Amidohydro_3"/>
</dbReference>
<dbReference type="KEGG" id="kpf:IX53_08335"/>
<keyword evidence="3" id="KW-1185">Reference proteome</keyword>
<proteinExistence type="predicted"/>
<dbReference type="OrthoDB" id="9802793at2"/>
<organism evidence="2 3">
    <name type="scientific">Kosmotoga pacifica</name>
    <dbReference type="NCBI Taxonomy" id="1330330"/>
    <lineage>
        <taxon>Bacteria</taxon>
        <taxon>Thermotogati</taxon>
        <taxon>Thermotogota</taxon>
        <taxon>Thermotogae</taxon>
        <taxon>Kosmotogales</taxon>
        <taxon>Kosmotogaceae</taxon>
        <taxon>Kosmotoga</taxon>
    </lineage>
</organism>
<evidence type="ECO:0000259" key="1">
    <source>
        <dbReference type="Pfam" id="PF07969"/>
    </source>
</evidence>
<sequence length="381" mass="41604">MVLIIIGGTVLTPSEQIEDAVIFIDNGKITEITTRSALKNLPTDQVIDATNKFIVPGFIDPHTHIGIYRLEGDPGDHGIDLVDPITPQLNVVEGMDVFDPAFDGALSAGVTTVGILPGAYMSFGSSVERITIMPGQGAIFKTNKRMIEESAFVKVAVGEHPKRFLAEQKLSPTTRMGIMSELRKMFLKAKEYSLKEEKNYDPKLEALVPVIEGKIPLRVHIHTARDIVSVLRFSQEFSIKVILDHATEAFLVKDELTDVPIVYGPIVFSKRGTELENLDSSNLSKIRELVFSITTDHPTIPIEYLDMLAGLATAEGYSISQALSLITVNAAKILGIDDRVGSIEPGKDADIVILSGEPFSPDTHVEYTIVDGEVCYKGGID</sequence>
<dbReference type="Proteomes" id="UP000035159">
    <property type="component" value="Chromosome"/>
</dbReference>
<dbReference type="PATRIC" id="fig|1330330.3.peg.1691"/>
<dbReference type="EMBL" id="CP011232">
    <property type="protein sequence ID" value="AKI97815.1"/>
    <property type="molecule type" value="Genomic_DNA"/>
</dbReference>
<dbReference type="STRING" id="1330330.IX53_08335"/>
<feature type="domain" description="Amidohydrolase 3" evidence="1">
    <location>
        <begin position="311"/>
        <end position="376"/>
    </location>
</feature>
<dbReference type="SUPFAM" id="SSF51338">
    <property type="entry name" value="Composite domain of metallo-dependent hydrolases"/>
    <property type="match status" value="1"/>
</dbReference>
<dbReference type="InterPro" id="IPR051781">
    <property type="entry name" value="Metallo-dep_Hydrolase"/>
</dbReference>
<dbReference type="PANTHER" id="PTHR43135">
    <property type="entry name" value="ALPHA-D-RIBOSE 1-METHYLPHOSPHONATE 5-TRIPHOSPHATE DIPHOSPHATASE"/>
    <property type="match status" value="1"/>
</dbReference>